<name>A0A1B2DHZ2_9BACL</name>
<dbReference type="InterPro" id="IPR056209">
    <property type="entry name" value="SU10_adaptor"/>
</dbReference>
<protein>
    <submittedName>
        <fullName evidence="1">Uncharacterized protein</fullName>
    </submittedName>
</protein>
<dbReference type="Pfam" id="PF24175">
    <property type="entry name" value="SU10_adaptor"/>
    <property type="match status" value="1"/>
</dbReference>
<sequence length="200" mass="22381">MLVQEVVDEIIEKLPNNTLSVQSILRKITAVRDNLIRNYGGSQQQAEAVVSTMDLLDGQSQYPLPCPPGNVVEVEVKGLHSTPPNDCWTRIPVRQFNESDYGPYYYFLSGTISLVPSPCADVTQGLKIFHTPVRAPLGTGDLNGPTGFDPNYDMVLVYGVMREATTGAESEQYDIKYKQWERDYKVANSSYAHFVIKEGW</sequence>
<dbReference type="AlphaFoldDB" id="A0A1B2DHZ2"/>
<reference evidence="1" key="1">
    <citation type="submission" date="2016-08" db="EMBL/GenBank/DDBJ databases">
        <title>Complete Genome Seqeunce of Paenibacillus sp. BIHB 4019 from tea rhizoplane.</title>
        <authorList>
            <person name="Thakur R."/>
            <person name="Swarnkar M.K."/>
            <person name="Gulati A."/>
        </authorList>
    </citation>
    <scope>NUCLEOTIDE SEQUENCE [LARGE SCALE GENOMIC DNA]</scope>
    <source>
        <strain evidence="1">BIHB4019</strain>
    </source>
</reference>
<accession>A0A1B2DHZ2</accession>
<gene>
    <name evidence="1" type="ORF">BBD42_13135</name>
</gene>
<proteinExistence type="predicted"/>
<evidence type="ECO:0000313" key="1">
    <source>
        <dbReference type="EMBL" id="ANY67313.1"/>
    </source>
</evidence>
<dbReference type="EMBL" id="CP016808">
    <property type="protein sequence ID" value="ANY67313.1"/>
    <property type="molecule type" value="Genomic_DNA"/>
</dbReference>
<organism evidence="1">
    <name type="scientific">Paenibacillus sp. BIHB 4019</name>
    <dbReference type="NCBI Taxonomy" id="1870819"/>
    <lineage>
        <taxon>Bacteria</taxon>
        <taxon>Bacillati</taxon>
        <taxon>Bacillota</taxon>
        <taxon>Bacilli</taxon>
        <taxon>Bacillales</taxon>
        <taxon>Paenibacillaceae</taxon>
        <taxon>Paenibacillus</taxon>
    </lineage>
</organism>
<dbReference type="RefSeq" id="WP_099518524.1">
    <property type="nucleotide sequence ID" value="NZ_CP016808.1"/>
</dbReference>